<accession>A0A2U0I8U1</accession>
<protein>
    <submittedName>
        <fullName evidence="1">Uncharacterized protein</fullName>
    </submittedName>
</protein>
<dbReference type="OrthoDB" id="1451549at2"/>
<dbReference type="EMBL" id="QEHR01000001">
    <property type="protein sequence ID" value="PVW17460.1"/>
    <property type="molecule type" value="Genomic_DNA"/>
</dbReference>
<evidence type="ECO:0000313" key="1">
    <source>
        <dbReference type="EMBL" id="PVW17460.1"/>
    </source>
</evidence>
<dbReference type="Proteomes" id="UP000245962">
    <property type="component" value="Unassembled WGS sequence"/>
</dbReference>
<dbReference type="RefSeq" id="WP_116693201.1">
    <property type="nucleotide sequence ID" value="NZ_QEHR01000001.1"/>
</dbReference>
<reference evidence="1 2" key="1">
    <citation type="submission" date="2018-04" db="EMBL/GenBank/DDBJ databases">
        <title>Marixanthomonas spongiae HN-E44 sp. nov., isolated from a marine sponge.</title>
        <authorList>
            <person name="Luo L."/>
            <person name="Zhuang L."/>
        </authorList>
    </citation>
    <scope>NUCLEOTIDE SEQUENCE [LARGE SCALE GENOMIC DNA]</scope>
    <source>
        <strain evidence="1 2">HN-E44</strain>
    </source>
</reference>
<comment type="caution">
    <text evidence="1">The sequence shown here is derived from an EMBL/GenBank/DDBJ whole genome shotgun (WGS) entry which is preliminary data.</text>
</comment>
<sequence length="73" mass="8468">MDVVNEALQFEEETSSFKSTNERIIASKKAKELILALNERYKKTKDAKLMDIMKRLTAIKKKAEKRIKAKIVI</sequence>
<keyword evidence="2" id="KW-1185">Reference proteome</keyword>
<evidence type="ECO:0000313" key="2">
    <source>
        <dbReference type="Proteomes" id="UP000245962"/>
    </source>
</evidence>
<dbReference type="AlphaFoldDB" id="A0A2U0I8U1"/>
<organism evidence="1 2">
    <name type="scientific">Marixanthomonas spongiae</name>
    <dbReference type="NCBI Taxonomy" id="2174845"/>
    <lineage>
        <taxon>Bacteria</taxon>
        <taxon>Pseudomonadati</taxon>
        <taxon>Bacteroidota</taxon>
        <taxon>Flavobacteriia</taxon>
        <taxon>Flavobacteriales</taxon>
        <taxon>Flavobacteriaceae</taxon>
        <taxon>Marixanthomonas</taxon>
    </lineage>
</organism>
<gene>
    <name evidence="1" type="ORF">DDV96_02120</name>
</gene>
<name>A0A2U0I8U1_9FLAO</name>
<proteinExistence type="predicted"/>